<dbReference type="Proteomes" id="UP001632037">
    <property type="component" value="Unassembled WGS sequence"/>
</dbReference>
<proteinExistence type="predicted"/>
<accession>A0ABD3F099</accession>
<evidence type="ECO:0000313" key="2">
    <source>
        <dbReference type="Proteomes" id="UP001632037"/>
    </source>
</evidence>
<comment type="caution">
    <text evidence="1">The sequence shown here is derived from an EMBL/GenBank/DDBJ whole genome shotgun (WGS) entry which is preliminary data.</text>
</comment>
<dbReference type="AlphaFoldDB" id="A0ABD3F099"/>
<keyword evidence="2" id="KW-1185">Reference proteome</keyword>
<protein>
    <recommendedName>
        <fullName evidence="3">PiggyBac transposable element-derived protein domain-containing protein</fullName>
    </recommendedName>
</protein>
<name>A0ABD3F099_9STRA</name>
<dbReference type="EMBL" id="JBIMZQ010000049">
    <property type="protein sequence ID" value="KAL3659021.1"/>
    <property type="molecule type" value="Genomic_DNA"/>
</dbReference>
<gene>
    <name evidence="1" type="ORF">V7S43_015905</name>
</gene>
<evidence type="ECO:0000313" key="1">
    <source>
        <dbReference type="EMBL" id="KAL3659021.1"/>
    </source>
</evidence>
<organism evidence="1 2">
    <name type="scientific">Phytophthora oleae</name>
    <dbReference type="NCBI Taxonomy" id="2107226"/>
    <lineage>
        <taxon>Eukaryota</taxon>
        <taxon>Sar</taxon>
        <taxon>Stramenopiles</taxon>
        <taxon>Oomycota</taxon>
        <taxon>Peronosporomycetes</taxon>
        <taxon>Peronosporales</taxon>
        <taxon>Peronosporaceae</taxon>
        <taxon>Phytophthora</taxon>
    </lineage>
</organism>
<reference evidence="1 2" key="1">
    <citation type="submission" date="2024-09" db="EMBL/GenBank/DDBJ databases">
        <title>Genome sequencing and assembly of Phytophthora oleae, isolate VK10A, causative agent of rot of olive drupes.</title>
        <authorList>
            <person name="Conti Taguali S."/>
            <person name="Riolo M."/>
            <person name="La Spada F."/>
            <person name="Cacciola S.O."/>
            <person name="Dionisio G."/>
        </authorList>
    </citation>
    <scope>NUCLEOTIDE SEQUENCE [LARGE SCALE GENOMIC DNA]</scope>
    <source>
        <strain evidence="1 2">VK10A</strain>
    </source>
</reference>
<evidence type="ECO:0008006" key="3">
    <source>
        <dbReference type="Google" id="ProtNLM"/>
    </source>
</evidence>
<sequence length="131" mass="15238">MDLCILEEKIKYKTRYEGLLPLGSWNIVWRSATVSIGLPAQAEEDRDFLPNCGCSVVGYYHGGLWRKEIVLLRLDISEQHHLYMYDRWYTSVKVGLSARGDVRHISLADTRHFKPLCRVYIHILQGFVGRQ</sequence>